<evidence type="ECO:0000256" key="5">
    <source>
        <dbReference type="ARBA" id="ARBA00007383"/>
    </source>
</evidence>
<dbReference type="GO" id="GO:0032299">
    <property type="term" value="C:ribonuclease H2 complex"/>
    <property type="evidence" value="ECO:0007669"/>
    <property type="project" value="TreeGrafter"/>
</dbReference>
<dbReference type="GO" id="GO:0046872">
    <property type="term" value="F:metal ion binding"/>
    <property type="evidence" value="ECO:0007669"/>
    <property type="project" value="UniProtKB-KW"/>
</dbReference>
<keyword evidence="9 12" id="KW-0255">Endonuclease</keyword>
<keyword evidence="11" id="KW-0464">Manganese</keyword>
<dbReference type="InterPro" id="IPR024567">
    <property type="entry name" value="RNase_HII/HIII_dom"/>
</dbReference>
<dbReference type="InterPro" id="IPR022898">
    <property type="entry name" value="RNase_HII"/>
</dbReference>
<dbReference type="GO" id="GO:0005737">
    <property type="term" value="C:cytoplasm"/>
    <property type="evidence" value="ECO:0007669"/>
    <property type="project" value="UniProtKB-SubCell"/>
</dbReference>
<dbReference type="AlphaFoldDB" id="A0A7T3RF44"/>
<comment type="function">
    <text evidence="3 13">Endonuclease that specifically degrades the RNA of RNA-DNA hybrids.</text>
</comment>
<evidence type="ECO:0000256" key="11">
    <source>
        <dbReference type="ARBA" id="ARBA00023211"/>
    </source>
</evidence>
<comment type="cofactor">
    <cofactor evidence="2">
        <name>Mg(2+)</name>
        <dbReference type="ChEBI" id="CHEBI:18420"/>
    </cofactor>
</comment>
<dbReference type="Pfam" id="PF01351">
    <property type="entry name" value="RNase_HII"/>
    <property type="match status" value="1"/>
</dbReference>
<evidence type="ECO:0000256" key="2">
    <source>
        <dbReference type="ARBA" id="ARBA00001946"/>
    </source>
</evidence>
<dbReference type="KEGG" id="tper:IWA51_04750"/>
<dbReference type="CDD" id="cd07182">
    <property type="entry name" value="RNase_HII_bacteria_HII_like"/>
    <property type="match status" value="1"/>
</dbReference>
<evidence type="ECO:0000256" key="10">
    <source>
        <dbReference type="ARBA" id="ARBA00022801"/>
    </source>
</evidence>
<reference evidence="15 16" key="1">
    <citation type="submission" date="2020-11" db="EMBL/GenBank/DDBJ databases">
        <title>Treponema Peruensis nv. sp., first commensal Treponema isolated from human feces.</title>
        <authorList>
            <person name="Belkhou C."/>
            <person name="Raes J."/>
        </authorList>
    </citation>
    <scope>NUCLEOTIDE SEQUENCE [LARGE SCALE GENOMIC DNA]</scope>
    <source>
        <strain evidence="15 16">RCC2812</strain>
    </source>
</reference>
<protein>
    <recommendedName>
        <fullName evidence="13">Ribonuclease</fullName>
        <ecNumber evidence="13">3.1.26.4</ecNumber>
    </recommendedName>
</protein>
<dbReference type="Gene3D" id="3.30.420.10">
    <property type="entry name" value="Ribonuclease H-like superfamily/Ribonuclease H"/>
    <property type="match status" value="1"/>
</dbReference>
<comment type="catalytic activity">
    <reaction evidence="1 12 13">
        <text>Endonucleolytic cleavage to 5'-phosphomonoester.</text>
        <dbReference type="EC" id="3.1.26.4"/>
    </reaction>
</comment>
<dbReference type="EC" id="3.1.26.4" evidence="13"/>
<dbReference type="PANTHER" id="PTHR10954">
    <property type="entry name" value="RIBONUCLEASE H2 SUBUNIT A"/>
    <property type="match status" value="1"/>
</dbReference>
<keyword evidence="10 12" id="KW-0378">Hydrolase</keyword>
<dbReference type="EMBL" id="CP064936">
    <property type="protein sequence ID" value="QQA01909.1"/>
    <property type="molecule type" value="Genomic_DNA"/>
</dbReference>
<keyword evidence="16" id="KW-1185">Reference proteome</keyword>
<dbReference type="PANTHER" id="PTHR10954:SF18">
    <property type="entry name" value="RIBONUCLEASE HII"/>
    <property type="match status" value="1"/>
</dbReference>
<dbReference type="InterPro" id="IPR012337">
    <property type="entry name" value="RNaseH-like_sf"/>
</dbReference>
<evidence type="ECO:0000256" key="1">
    <source>
        <dbReference type="ARBA" id="ARBA00000077"/>
    </source>
</evidence>
<evidence type="ECO:0000256" key="9">
    <source>
        <dbReference type="ARBA" id="ARBA00022759"/>
    </source>
</evidence>
<organism evidence="15 16">
    <name type="scientific">Treponema peruense</name>
    <dbReference type="NCBI Taxonomy" id="2787628"/>
    <lineage>
        <taxon>Bacteria</taxon>
        <taxon>Pseudomonadati</taxon>
        <taxon>Spirochaetota</taxon>
        <taxon>Spirochaetia</taxon>
        <taxon>Spirochaetales</taxon>
        <taxon>Treponemataceae</taxon>
        <taxon>Treponema</taxon>
    </lineage>
</organism>
<feature type="binding site" evidence="12">
    <location>
        <position position="10"/>
    </location>
    <ligand>
        <name>a divalent metal cation</name>
        <dbReference type="ChEBI" id="CHEBI:60240"/>
    </ligand>
</feature>
<evidence type="ECO:0000256" key="4">
    <source>
        <dbReference type="ARBA" id="ARBA00004496"/>
    </source>
</evidence>
<sequence length="197" mass="21689">MQSLVAGIDEAGRGPLAGPVTAGCVILPPDFPVEMLNDSKKLSEKKRIVAEEQIKKYACWGIGVIDHTIIDEINILQATLKAMKVAFDMAVMKLPDWCKKNSLVLPDVSQMNAVVDGIFVPEINCLARSEVKADAKFPCVMAASIIAKVGRDRIMCEYDKMYPGYGYASHKGYPTPAHKEACRRLGPSPIQRLSFKY</sequence>
<dbReference type="Proteomes" id="UP000595224">
    <property type="component" value="Chromosome"/>
</dbReference>
<evidence type="ECO:0000256" key="8">
    <source>
        <dbReference type="ARBA" id="ARBA00022723"/>
    </source>
</evidence>
<feature type="binding site" evidence="12">
    <location>
        <position position="9"/>
    </location>
    <ligand>
        <name>a divalent metal cation</name>
        <dbReference type="ChEBI" id="CHEBI:60240"/>
    </ligand>
</feature>
<feature type="domain" description="RNase H type-2" evidence="14">
    <location>
        <begin position="3"/>
        <end position="197"/>
    </location>
</feature>
<dbReference type="GO" id="GO:0043137">
    <property type="term" value="P:DNA replication, removal of RNA primer"/>
    <property type="evidence" value="ECO:0007669"/>
    <property type="project" value="TreeGrafter"/>
</dbReference>
<dbReference type="PROSITE" id="PS51975">
    <property type="entry name" value="RNASE_H_2"/>
    <property type="match status" value="1"/>
</dbReference>
<evidence type="ECO:0000256" key="12">
    <source>
        <dbReference type="PROSITE-ProRule" id="PRU01319"/>
    </source>
</evidence>
<dbReference type="RefSeq" id="WP_198443420.1">
    <property type="nucleotide sequence ID" value="NZ_CBCSHE010000004.1"/>
</dbReference>
<evidence type="ECO:0000313" key="15">
    <source>
        <dbReference type="EMBL" id="QQA01909.1"/>
    </source>
</evidence>
<dbReference type="InterPro" id="IPR001352">
    <property type="entry name" value="RNase_HII/HIII"/>
</dbReference>
<feature type="binding site" evidence="12">
    <location>
        <position position="116"/>
    </location>
    <ligand>
        <name>a divalent metal cation</name>
        <dbReference type="ChEBI" id="CHEBI:60240"/>
    </ligand>
</feature>
<comment type="similarity">
    <text evidence="5 13">Belongs to the RNase HII family.</text>
</comment>
<dbReference type="SUPFAM" id="SSF53098">
    <property type="entry name" value="Ribonuclease H-like"/>
    <property type="match status" value="1"/>
</dbReference>
<comment type="cofactor">
    <cofactor evidence="12">
        <name>Mn(2+)</name>
        <dbReference type="ChEBI" id="CHEBI:29035"/>
    </cofactor>
    <cofactor evidence="12">
        <name>Mg(2+)</name>
        <dbReference type="ChEBI" id="CHEBI:18420"/>
    </cofactor>
    <text evidence="12">Manganese or magnesium. Binds 1 divalent metal ion per monomer in the absence of substrate. May bind a second metal ion after substrate binding.</text>
</comment>
<dbReference type="GO" id="GO:0006298">
    <property type="term" value="P:mismatch repair"/>
    <property type="evidence" value="ECO:0007669"/>
    <property type="project" value="TreeGrafter"/>
</dbReference>
<keyword evidence="7 12" id="KW-0540">Nuclease</keyword>
<keyword evidence="6" id="KW-0963">Cytoplasm</keyword>
<evidence type="ECO:0000256" key="6">
    <source>
        <dbReference type="ARBA" id="ARBA00022490"/>
    </source>
</evidence>
<gene>
    <name evidence="15" type="ORF">IWA51_04750</name>
</gene>
<dbReference type="NCBIfam" id="NF000595">
    <property type="entry name" value="PRK00015.1-3"/>
    <property type="match status" value="1"/>
</dbReference>
<evidence type="ECO:0000259" key="14">
    <source>
        <dbReference type="PROSITE" id="PS51975"/>
    </source>
</evidence>
<proteinExistence type="inferred from homology"/>
<evidence type="ECO:0000256" key="7">
    <source>
        <dbReference type="ARBA" id="ARBA00022722"/>
    </source>
</evidence>
<name>A0A7T3RF44_9SPIR</name>
<evidence type="ECO:0000256" key="13">
    <source>
        <dbReference type="RuleBase" id="RU003515"/>
    </source>
</evidence>
<dbReference type="InterPro" id="IPR036397">
    <property type="entry name" value="RNaseH_sf"/>
</dbReference>
<dbReference type="GO" id="GO:0004523">
    <property type="term" value="F:RNA-DNA hybrid ribonuclease activity"/>
    <property type="evidence" value="ECO:0007669"/>
    <property type="project" value="UniProtKB-UniRule"/>
</dbReference>
<comment type="subcellular location">
    <subcellularLocation>
        <location evidence="4">Cytoplasm</location>
    </subcellularLocation>
</comment>
<dbReference type="GO" id="GO:0003723">
    <property type="term" value="F:RNA binding"/>
    <property type="evidence" value="ECO:0007669"/>
    <property type="project" value="UniProtKB-UniRule"/>
</dbReference>
<evidence type="ECO:0000313" key="16">
    <source>
        <dbReference type="Proteomes" id="UP000595224"/>
    </source>
</evidence>
<evidence type="ECO:0000256" key="3">
    <source>
        <dbReference type="ARBA" id="ARBA00004065"/>
    </source>
</evidence>
<accession>A0A7T3RF44</accession>
<keyword evidence="8 12" id="KW-0479">Metal-binding</keyword>